<dbReference type="RefSeq" id="WP_233371242.1">
    <property type="nucleotide sequence ID" value="NZ_JAJTWU010000003.1"/>
</dbReference>
<evidence type="ECO:0000313" key="2">
    <source>
        <dbReference type="Proteomes" id="UP001200741"/>
    </source>
</evidence>
<organism evidence="1 2">
    <name type="scientific">Pelomonas cellulosilytica</name>
    <dbReference type="NCBI Taxonomy" id="2906762"/>
    <lineage>
        <taxon>Bacteria</taxon>
        <taxon>Pseudomonadati</taxon>
        <taxon>Pseudomonadota</taxon>
        <taxon>Betaproteobacteria</taxon>
        <taxon>Burkholderiales</taxon>
        <taxon>Sphaerotilaceae</taxon>
        <taxon>Roseateles</taxon>
    </lineage>
</organism>
<accession>A0ABS8XUL8</accession>
<name>A0ABS8XUL8_9BURK</name>
<sequence length="155" mass="17276">MTEGPTKFYVVPVLDLKLDPPDLREKVVTCRYFNENWDWVEGNVLTTVQPSDVVRFVNPESVPQQVLTYLMGHRRCVPDPTVSLFAATAKTLGDTNHLPNNFLAAPGDGGMFIDIPVKTRRGVVLVFRRPQRSDGYATELIATTDPEIQNGSSKT</sequence>
<reference evidence="1 2" key="1">
    <citation type="submission" date="2021-12" db="EMBL/GenBank/DDBJ databases">
        <title>Genome seq of P8.</title>
        <authorList>
            <person name="Seo T."/>
        </authorList>
    </citation>
    <scope>NUCLEOTIDE SEQUENCE [LARGE SCALE GENOMIC DNA]</scope>
    <source>
        <strain evidence="1 2">P8</strain>
    </source>
</reference>
<dbReference type="EMBL" id="JAJTWU010000003">
    <property type="protein sequence ID" value="MCE4554316.1"/>
    <property type="molecule type" value="Genomic_DNA"/>
</dbReference>
<comment type="caution">
    <text evidence="1">The sequence shown here is derived from an EMBL/GenBank/DDBJ whole genome shotgun (WGS) entry which is preliminary data.</text>
</comment>
<proteinExistence type="predicted"/>
<gene>
    <name evidence="1" type="ORF">LXT13_07635</name>
</gene>
<dbReference type="Proteomes" id="UP001200741">
    <property type="component" value="Unassembled WGS sequence"/>
</dbReference>
<protein>
    <submittedName>
        <fullName evidence="1">Uncharacterized protein</fullName>
    </submittedName>
</protein>
<evidence type="ECO:0000313" key="1">
    <source>
        <dbReference type="EMBL" id="MCE4554316.1"/>
    </source>
</evidence>
<keyword evidence="2" id="KW-1185">Reference proteome</keyword>